<dbReference type="PANTHER" id="PTHR47245">
    <property type="entry name" value="PEPTIDYLPROLYL ISOMERASE"/>
    <property type="match status" value="1"/>
</dbReference>
<protein>
    <recommendedName>
        <fullName evidence="4">Foldase protein PrsA</fullName>
    </recommendedName>
</protein>
<dbReference type="PROSITE" id="PS51257">
    <property type="entry name" value="PROKAR_LIPOPROTEIN"/>
    <property type="match status" value="1"/>
</dbReference>
<keyword evidence="1" id="KW-0732">Signal</keyword>
<gene>
    <name evidence="2" type="ORF">Aargi30884_08190</name>
</gene>
<dbReference type="InterPro" id="IPR046357">
    <property type="entry name" value="PPIase_dom_sf"/>
</dbReference>
<dbReference type="GO" id="GO:0003755">
    <property type="term" value="F:peptidyl-prolyl cis-trans isomerase activity"/>
    <property type="evidence" value="ECO:0007669"/>
    <property type="project" value="InterPro"/>
</dbReference>
<keyword evidence="3" id="KW-1185">Reference proteome</keyword>
<dbReference type="KEGG" id="aarg:Aargi30884_08190"/>
<dbReference type="InterPro" id="IPR050245">
    <property type="entry name" value="PrsA_foldase"/>
</dbReference>
<sequence>MKKIYGILCACALSLTLAGCKDATAGVSDSKKALITVGNTNITKGDVYNVLKGNSGASTALTMTTNTLYELEGIKVDDNMKKRAEKEFQESLKSSEQKEEDFIKNLKSYGIESKEDYFEQYYYPKYKQEALNEKYVNDKKKSVFNTYNPVKGRVLEASSKEKAENALKAVQNGENFESAAKKYGDTTTYSGKEEVYITESSLPQTVFSQMTNVSKNGIISKVIEDTSSGKYYVVQVTEKDTSKFEKDAINTILETSTSLDDTALTYYLEKHKFTIYDIDVYNGIKSANESYIVQD</sequence>
<dbReference type="Gene3D" id="3.10.50.40">
    <property type="match status" value="1"/>
</dbReference>
<dbReference type="Pfam" id="PF13616">
    <property type="entry name" value="Rotamase_3"/>
    <property type="match status" value="1"/>
</dbReference>
<feature type="signal peptide" evidence="1">
    <location>
        <begin position="1"/>
        <end position="25"/>
    </location>
</feature>
<reference evidence="3" key="1">
    <citation type="submission" date="2019-05" db="EMBL/GenBank/DDBJ databases">
        <title>Complete genome sequencing of Absiella argi strain JCM 30884.</title>
        <authorList>
            <person name="Sakamoto M."/>
            <person name="Murakami T."/>
            <person name="Mori H."/>
        </authorList>
    </citation>
    <scope>NUCLEOTIDE SEQUENCE [LARGE SCALE GENOMIC DNA]</scope>
    <source>
        <strain evidence="3">JCM 30884</strain>
    </source>
</reference>
<dbReference type="RefSeq" id="WP_115715068.1">
    <property type="nucleotide sequence ID" value="NZ_LS990884.1"/>
</dbReference>
<dbReference type="EMBL" id="AP019695">
    <property type="protein sequence ID" value="BBK21916.1"/>
    <property type="molecule type" value="Genomic_DNA"/>
</dbReference>
<evidence type="ECO:0000256" key="1">
    <source>
        <dbReference type="SAM" id="SignalP"/>
    </source>
</evidence>
<dbReference type="Proteomes" id="UP000464754">
    <property type="component" value="Chromosome"/>
</dbReference>
<dbReference type="AlphaFoldDB" id="A0A6N4TFI8"/>
<dbReference type="PANTHER" id="PTHR47245:SF2">
    <property type="entry name" value="PEPTIDYL-PROLYL CIS-TRANS ISOMERASE HP_0175-RELATED"/>
    <property type="match status" value="1"/>
</dbReference>
<name>A0A6N4TFI8_9FIRM</name>
<dbReference type="SUPFAM" id="SSF54534">
    <property type="entry name" value="FKBP-like"/>
    <property type="match status" value="1"/>
</dbReference>
<organism evidence="2 3">
    <name type="scientific">Amedibacterium intestinale</name>
    <dbReference type="NCBI Taxonomy" id="2583452"/>
    <lineage>
        <taxon>Bacteria</taxon>
        <taxon>Bacillati</taxon>
        <taxon>Bacillota</taxon>
        <taxon>Erysipelotrichia</taxon>
        <taxon>Erysipelotrichales</taxon>
        <taxon>Erysipelotrichaceae</taxon>
        <taxon>Amedibacterium</taxon>
    </lineage>
</organism>
<evidence type="ECO:0000313" key="3">
    <source>
        <dbReference type="Proteomes" id="UP000464754"/>
    </source>
</evidence>
<proteinExistence type="predicted"/>
<accession>A0A6N4TFI8</accession>
<feature type="chain" id="PRO_5026890133" description="Foldase protein PrsA" evidence="1">
    <location>
        <begin position="26"/>
        <end position="295"/>
    </location>
</feature>
<evidence type="ECO:0000313" key="2">
    <source>
        <dbReference type="EMBL" id="BBK21916.1"/>
    </source>
</evidence>
<evidence type="ECO:0008006" key="4">
    <source>
        <dbReference type="Google" id="ProtNLM"/>
    </source>
</evidence>